<dbReference type="NCBIfam" id="TIGR01218">
    <property type="entry name" value="Gpos_tandem_5TM"/>
    <property type="match status" value="1"/>
</dbReference>
<name>A0A1T0C8F9_STRMT</name>
<dbReference type="InterPro" id="IPR005915">
    <property type="entry name" value="Tandem_5TM"/>
</dbReference>
<feature type="transmembrane region" description="Helical" evidence="1">
    <location>
        <begin position="185"/>
        <end position="204"/>
    </location>
</feature>
<dbReference type="RefSeq" id="WP_078352039.1">
    <property type="nucleotide sequence ID" value="NZ_JBPAFN010000002.1"/>
</dbReference>
<evidence type="ECO:0000256" key="1">
    <source>
        <dbReference type="SAM" id="Phobius"/>
    </source>
</evidence>
<proteinExistence type="predicted"/>
<protein>
    <recommendedName>
        <fullName evidence="4">Tandem five-TM protein</fullName>
    </recommendedName>
</protein>
<dbReference type="AlphaFoldDB" id="A0A1T0C8F9"/>
<evidence type="ECO:0000313" key="2">
    <source>
        <dbReference type="EMBL" id="OOS18602.1"/>
    </source>
</evidence>
<sequence length="220" mass="25977">MEKICFTYGNFRYLVFEFNHQYYLLDRRPCHLIGYLFPPINWFFFQHVYPITSDEYCKIKEKNGHAIKLTVSASLGAGLSVFLYNWLRVNKIDITKYFETNLSSFTTVALFLMTFLLTYVLVELFYYSRKRRMASLLGRELRHLQYYKITPVKIDFKQLLGFIVVIGGLAFFMSLYYFYSGNLLFGLMANAIIFLYLSASNVAFGTESHHLYKINDKILK</sequence>
<organism evidence="2 3">
    <name type="scientific">Streptococcus mitis</name>
    <dbReference type="NCBI Taxonomy" id="28037"/>
    <lineage>
        <taxon>Bacteria</taxon>
        <taxon>Bacillati</taxon>
        <taxon>Bacillota</taxon>
        <taxon>Bacilli</taxon>
        <taxon>Lactobacillales</taxon>
        <taxon>Streptococcaceae</taxon>
        <taxon>Streptococcus</taxon>
        <taxon>Streptococcus mitis group</taxon>
    </lineage>
</organism>
<keyword evidence="1" id="KW-0472">Membrane</keyword>
<feature type="transmembrane region" description="Helical" evidence="1">
    <location>
        <begin position="107"/>
        <end position="127"/>
    </location>
</feature>
<gene>
    <name evidence="2" type="ORF">B0686_01200</name>
</gene>
<feature type="transmembrane region" description="Helical" evidence="1">
    <location>
        <begin position="66"/>
        <end position="87"/>
    </location>
</feature>
<keyword evidence="1" id="KW-0812">Transmembrane</keyword>
<evidence type="ECO:0008006" key="4">
    <source>
        <dbReference type="Google" id="ProtNLM"/>
    </source>
</evidence>
<feature type="transmembrane region" description="Helical" evidence="1">
    <location>
        <begin position="159"/>
        <end position="179"/>
    </location>
</feature>
<dbReference type="Pfam" id="PF04276">
    <property type="entry name" value="DUF443"/>
    <property type="match status" value="1"/>
</dbReference>
<dbReference type="Proteomes" id="UP000190652">
    <property type="component" value="Unassembled WGS sequence"/>
</dbReference>
<evidence type="ECO:0000313" key="3">
    <source>
        <dbReference type="Proteomes" id="UP000190652"/>
    </source>
</evidence>
<keyword evidence="1" id="KW-1133">Transmembrane helix</keyword>
<dbReference type="EMBL" id="MUYO01000001">
    <property type="protein sequence ID" value="OOS18602.1"/>
    <property type="molecule type" value="Genomic_DNA"/>
</dbReference>
<accession>A0A1T0C8F9</accession>
<comment type="caution">
    <text evidence="2">The sequence shown here is derived from an EMBL/GenBank/DDBJ whole genome shotgun (WGS) entry which is preliminary data.</text>
</comment>
<reference evidence="2 3" key="1">
    <citation type="submission" date="2017-02" db="EMBL/GenBank/DDBJ databases">
        <title>Draft genome sequence of Streptococcus mitis CCUG 63687.</title>
        <authorList>
            <person name="Salva-Serra F."/>
            <person name="Engstrom-Jakobsson H."/>
            <person name="Thorell K."/>
            <person name="Jaen-Luchoro D."/>
            <person name="Gonzales-Siles L."/>
            <person name="Karlsson R."/>
            <person name="Yazdan S."/>
            <person name="Boulund F."/>
            <person name="Johnning A."/>
            <person name="Engstrand L."/>
            <person name="Kristiansson E."/>
            <person name="Moore E."/>
        </authorList>
    </citation>
    <scope>NUCLEOTIDE SEQUENCE [LARGE SCALE GENOMIC DNA]</scope>
    <source>
        <strain evidence="2 3">CCUG 63687</strain>
    </source>
</reference>